<protein>
    <submittedName>
        <fullName evidence="1">Uncharacterized protein</fullName>
    </submittedName>
</protein>
<dbReference type="EMBL" id="JAPUUL010003684">
    <property type="protein sequence ID" value="KAJ8121966.1"/>
    <property type="molecule type" value="Genomic_DNA"/>
</dbReference>
<evidence type="ECO:0000313" key="1">
    <source>
        <dbReference type="EMBL" id="KAJ8121966.1"/>
    </source>
</evidence>
<proteinExistence type="predicted"/>
<accession>A0ACC2J3J3</accession>
<organism evidence="1 2">
    <name type="scientific">Lasiodiplodia mahajangana</name>
    <dbReference type="NCBI Taxonomy" id="1108764"/>
    <lineage>
        <taxon>Eukaryota</taxon>
        <taxon>Fungi</taxon>
        <taxon>Dikarya</taxon>
        <taxon>Ascomycota</taxon>
        <taxon>Pezizomycotina</taxon>
        <taxon>Dothideomycetes</taxon>
        <taxon>Dothideomycetes incertae sedis</taxon>
        <taxon>Botryosphaeriales</taxon>
        <taxon>Botryosphaeriaceae</taxon>
        <taxon>Lasiodiplodia</taxon>
    </lineage>
</organism>
<reference evidence="1" key="1">
    <citation type="submission" date="2022-12" db="EMBL/GenBank/DDBJ databases">
        <title>Genome Sequence of Lasiodiplodia mahajangana.</title>
        <authorList>
            <person name="Buettner E."/>
        </authorList>
    </citation>
    <scope>NUCLEOTIDE SEQUENCE</scope>
    <source>
        <strain evidence="1">VT137</strain>
    </source>
</reference>
<name>A0ACC2J3J3_9PEZI</name>
<gene>
    <name evidence="1" type="ORF">O1611_g9964</name>
</gene>
<evidence type="ECO:0000313" key="2">
    <source>
        <dbReference type="Proteomes" id="UP001153332"/>
    </source>
</evidence>
<keyword evidence="2" id="KW-1185">Reference proteome</keyword>
<sequence>MLLDGPSLAPPGDALPAFDNPPNGNAISFATIGLCLGLSTLFLSLRAYATFACLKKAYLSDYVMIVGYLIYVAWLGILLSECLYIGFFVHMWDIRLRDLPHLLYVGTSLFAVNIALIKAAILLEWLRIFVPKGTRNTFFWVAHALLLVNVLINVVGLFVINLTCIPHEKIWNRLTVRGHCLEGHAIDVTSASINLTIDLLILLLPQRVIWSLKISTSKKIGVAAVFSLGLLGFIASIFRLVETIHYSFSPDSTYYFSAVGLWTVAEATCGILVFSVPAAPKALAGLVSLTSTMTSWISNSESSGDGRPFPPRSSTNKRLRPTAYKELDDTQLITMDTLGPEHGQSRSRISLQDSIREDDIQTSILRTTHITTKSELVAGVDSTKDYLNRQHPWDPPPHQRIKPQVPMFGGDH</sequence>
<comment type="caution">
    <text evidence="1">The sequence shown here is derived from an EMBL/GenBank/DDBJ whole genome shotgun (WGS) entry which is preliminary data.</text>
</comment>
<dbReference type="Proteomes" id="UP001153332">
    <property type="component" value="Unassembled WGS sequence"/>
</dbReference>